<evidence type="ECO:0000256" key="1">
    <source>
        <dbReference type="SAM" id="Phobius"/>
    </source>
</evidence>
<name>A0A9W9DGS6_9AGAR</name>
<organism evidence="2 3">
    <name type="scientific">Lentinula lateritia</name>
    <dbReference type="NCBI Taxonomy" id="40482"/>
    <lineage>
        <taxon>Eukaryota</taxon>
        <taxon>Fungi</taxon>
        <taxon>Dikarya</taxon>
        <taxon>Basidiomycota</taxon>
        <taxon>Agaricomycotina</taxon>
        <taxon>Agaricomycetes</taxon>
        <taxon>Agaricomycetidae</taxon>
        <taxon>Agaricales</taxon>
        <taxon>Marasmiineae</taxon>
        <taxon>Omphalotaceae</taxon>
        <taxon>Lentinula</taxon>
    </lineage>
</organism>
<evidence type="ECO:0000313" key="2">
    <source>
        <dbReference type="EMBL" id="KAJ4468407.1"/>
    </source>
</evidence>
<feature type="transmembrane region" description="Helical" evidence="1">
    <location>
        <begin position="61"/>
        <end position="82"/>
    </location>
</feature>
<dbReference type="AlphaFoldDB" id="A0A9W9DGS6"/>
<evidence type="ECO:0000313" key="3">
    <source>
        <dbReference type="Proteomes" id="UP001150238"/>
    </source>
</evidence>
<proteinExistence type="predicted"/>
<comment type="caution">
    <text evidence="2">The sequence shown here is derived from an EMBL/GenBank/DDBJ whole genome shotgun (WGS) entry which is preliminary data.</text>
</comment>
<sequence>MHFPIPFLTRSKNLTVTDQSEDSGVTIDDDARTMDELLENDDNVFEELPVETRRRLLRWKLAVYFFTGVIFILLVMLVVIGIHPHSGKELEEPGDDEPVWDDDSEHIADDPRLEKYQTPSDATFCAPWPLTAAESRSSLNLDTKTSQASFDIPANSDLIFFISRGQPTKGHLTVTSNRMRHLETIAVNVTAEYNHRGHLEQMKACFSENDTERGIMIWAKDIDSSLLPSFNISVELPWSGFRDFSTDLSGGAYTQSFGDFFDLWSPNGFAVVRLKGSNETIRSLGMFAESAFIQTTDAAVSANFYSSDAVHIQTTNAPIDGMVWAFGQKDEAITEVSMKTNNGHIQAALTMASDFNAVKLNASLHTTNGVLNVTMPRMPFLDPDYKFIIDASTTNAASSVFLSPDFAGTFDLRTSHNGKTQVRWDSGMRDPWGKGRKHKLDMAHYEDAHKSGKVYWGDEVPETMGDIRVKTTQENVWLYT</sequence>
<accession>A0A9W9DGS6</accession>
<reference evidence="2" key="1">
    <citation type="submission" date="2022-08" db="EMBL/GenBank/DDBJ databases">
        <authorList>
            <consortium name="DOE Joint Genome Institute"/>
            <person name="Min B."/>
            <person name="Riley R."/>
            <person name="Sierra-Patev S."/>
            <person name="Naranjo-Ortiz M."/>
            <person name="Looney B."/>
            <person name="Konkel Z."/>
            <person name="Slot J.C."/>
            <person name="Sakamoto Y."/>
            <person name="Steenwyk J.L."/>
            <person name="Rokas A."/>
            <person name="Carro J."/>
            <person name="Camarero S."/>
            <person name="Ferreira P."/>
            <person name="Molpeceres G."/>
            <person name="Ruiz-Duenas F.J."/>
            <person name="Serrano A."/>
            <person name="Henrissat B."/>
            <person name="Drula E."/>
            <person name="Hughes K.W."/>
            <person name="Mata J.L."/>
            <person name="Ishikawa N.K."/>
            <person name="Vargas-Isla R."/>
            <person name="Ushijima S."/>
            <person name="Smith C.A."/>
            <person name="Ahrendt S."/>
            <person name="Andreopoulos W."/>
            <person name="He G."/>
            <person name="Labutti K."/>
            <person name="Lipzen A."/>
            <person name="Ng V."/>
            <person name="Sandor L."/>
            <person name="Barry K."/>
            <person name="Martinez A.T."/>
            <person name="Xiao Y."/>
            <person name="Gibbons J.G."/>
            <person name="Terashima K."/>
            <person name="Hibbett D.S."/>
            <person name="Grigoriev I.V."/>
        </authorList>
    </citation>
    <scope>NUCLEOTIDE SEQUENCE</scope>
    <source>
        <strain evidence="2">Sp2 HRB7682 ss15</strain>
    </source>
</reference>
<keyword evidence="1" id="KW-1133">Transmembrane helix</keyword>
<gene>
    <name evidence="2" type="ORF">C8J55DRAFT_204557</name>
</gene>
<dbReference type="EMBL" id="JANVFS010000038">
    <property type="protein sequence ID" value="KAJ4468407.1"/>
    <property type="molecule type" value="Genomic_DNA"/>
</dbReference>
<keyword evidence="1" id="KW-0812">Transmembrane</keyword>
<dbReference type="Proteomes" id="UP001150238">
    <property type="component" value="Unassembled WGS sequence"/>
</dbReference>
<reference evidence="2" key="2">
    <citation type="journal article" date="2023" name="Proc. Natl. Acad. Sci. U.S.A.">
        <title>A global phylogenomic analysis of the shiitake genus Lentinula.</title>
        <authorList>
            <person name="Sierra-Patev S."/>
            <person name="Min B."/>
            <person name="Naranjo-Ortiz M."/>
            <person name="Looney B."/>
            <person name="Konkel Z."/>
            <person name="Slot J.C."/>
            <person name="Sakamoto Y."/>
            <person name="Steenwyk J.L."/>
            <person name="Rokas A."/>
            <person name="Carro J."/>
            <person name="Camarero S."/>
            <person name="Ferreira P."/>
            <person name="Molpeceres G."/>
            <person name="Ruiz-Duenas F.J."/>
            <person name="Serrano A."/>
            <person name="Henrissat B."/>
            <person name="Drula E."/>
            <person name="Hughes K.W."/>
            <person name="Mata J.L."/>
            <person name="Ishikawa N.K."/>
            <person name="Vargas-Isla R."/>
            <person name="Ushijima S."/>
            <person name="Smith C.A."/>
            <person name="Donoghue J."/>
            <person name="Ahrendt S."/>
            <person name="Andreopoulos W."/>
            <person name="He G."/>
            <person name="LaButti K."/>
            <person name="Lipzen A."/>
            <person name="Ng V."/>
            <person name="Riley R."/>
            <person name="Sandor L."/>
            <person name="Barry K."/>
            <person name="Martinez A.T."/>
            <person name="Xiao Y."/>
            <person name="Gibbons J.G."/>
            <person name="Terashima K."/>
            <person name="Grigoriev I.V."/>
            <person name="Hibbett D."/>
        </authorList>
    </citation>
    <scope>NUCLEOTIDE SEQUENCE</scope>
    <source>
        <strain evidence="2">Sp2 HRB7682 ss15</strain>
    </source>
</reference>
<keyword evidence="1" id="KW-0472">Membrane</keyword>
<protein>
    <submittedName>
        <fullName evidence="2">Uncharacterized protein</fullName>
    </submittedName>
</protein>